<dbReference type="EMBL" id="JACJIM010000006">
    <property type="protein sequence ID" value="MBA9064873.1"/>
    <property type="molecule type" value="Genomic_DNA"/>
</dbReference>
<accession>A0ABR6DFI9</accession>
<organism evidence="3 4">
    <name type="scientific">Methylobacterium fujisawaense</name>
    <dbReference type="NCBI Taxonomy" id="107400"/>
    <lineage>
        <taxon>Bacteria</taxon>
        <taxon>Pseudomonadati</taxon>
        <taxon>Pseudomonadota</taxon>
        <taxon>Alphaproteobacteria</taxon>
        <taxon>Hyphomicrobiales</taxon>
        <taxon>Methylobacteriaceae</taxon>
        <taxon>Methylobacterium</taxon>
    </lineage>
</organism>
<proteinExistence type="predicted"/>
<feature type="compositionally biased region" description="Low complexity" evidence="1">
    <location>
        <begin position="1"/>
        <end position="13"/>
    </location>
</feature>
<name>A0ABR6DFI9_9HYPH</name>
<feature type="region of interest" description="Disordered" evidence="1">
    <location>
        <begin position="1"/>
        <end position="55"/>
    </location>
</feature>
<keyword evidence="2" id="KW-1133">Transmembrane helix</keyword>
<keyword evidence="2" id="KW-0472">Membrane</keyword>
<evidence type="ECO:0000256" key="2">
    <source>
        <dbReference type="SAM" id="Phobius"/>
    </source>
</evidence>
<evidence type="ECO:0000256" key="1">
    <source>
        <dbReference type="SAM" id="MobiDB-lite"/>
    </source>
</evidence>
<keyword evidence="2" id="KW-0812">Transmembrane</keyword>
<dbReference type="GeneID" id="96605910"/>
<dbReference type="Proteomes" id="UP000565455">
    <property type="component" value="Unassembled WGS sequence"/>
</dbReference>
<evidence type="ECO:0000313" key="4">
    <source>
        <dbReference type="Proteomes" id="UP000565455"/>
    </source>
</evidence>
<gene>
    <name evidence="3" type="ORF">GGQ91_004279</name>
</gene>
<sequence length="162" mass="17017">MRASGGSRAGRPGVPRDEARPDAGVPDEPVQDESPPRPIPARMVRPPARLPGRWPGGRDHARDLALVPAASVIALAIRVFSADPAEWILDLPEAEAVAFCAVPDGRDGMPILLALITLGPVLGLIGLAAFGRPRSWLGLALGAGLAAFWLQRFVLHVPACPP</sequence>
<reference evidence="3 4" key="1">
    <citation type="submission" date="2020-08" db="EMBL/GenBank/DDBJ databases">
        <title>Genomic Encyclopedia of Type Strains, Phase IV (KMG-IV): sequencing the most valuable type-strain genomes for metagenomic binning, comparative biology and taxonomic classification.</title>
        <authorList>
            <person name="Goeker M."/>
        </authorList>
    </citation>
    <scope>NUCLEOTIDE SEQUENCE [LARGE SCALE GENOMIC DNA]</scope>
    <source>
        <strain evidence="3 4">DSM 5686</strain>
    </source>
</reference>
<feature type="transmembrane region" description="Helical" evidence="2">
    <location>
        <begin position="137"/>
        <end position="155"/>
    </location>
</feature>
<keyword evidence="4" id="KW-1185">Reference proteome</keyword>
<dbReference type="RefSeq" id="WP_182592765.1">
    <property type="nucleotide sequence ID" value="NZ_JACJIM010000006.1"/>
</dbReference>
<comment type="caution">
    <text evidence="3">The sequence shown here is derived from an EMBL/GenBank/DDBJ whole genome shotgun (WGS) entry which is preliminary data.</text>
</comment>
<protein>
    <submittedName>
        <fullName evidence="3">Uncharacterized protein</fullName>
    </submittedName>
</protein>
<feature type="transmembrane region" description="Helical" evidence="2">
    <location>
        <begin position="111"/>
        <end position="130"/>
    </location>
</feature>
<evidence type="ECO:0000313" key="3">
    <source>
        <dbReference type="EMBL" id="MBA9064873.1"/>
    </source>
</evidence>
<feature type="transmembrane region" description="Helical" evidence="2">
    <location>
        <begin position="63"/>
        <end position="81"/>
    </location>
</feature>